<dbReference type="InterPro" id="IPR007219">
    <property type="entry name" value="XnlR_reg_dom"/>
</dbReference>
<keyword evidence="13" id="KW-1185">Reference proteome</keyword>
<dbReference type="PROSITE" id="PS50048">
    <property type="entry name" value="ZN2_CY6_FUNGAL_2"/>
    <property type="match status" value="1"/>
</dbReference>
<dbReference type="EMBL" id="KN847042">
    <property type="protein sequence ID" value="KIW30529.1"/>
    <property type="molecule type" value="Genomic_DNA"/>
</dbReference>
<keyword evidence="6" id="KW-0804">Transcription</keyword>
<dbReference type="InterPro" id="IPR036864">
    <property type="entry name" value="Zn2-C6_fun-type_DNA-bd_sf"/>
</dbReference>
<keyword evidence="8" id="KW-0175">Coiled coil</keyword>
<accession>A0A0D2D4E5</accession>
<evidence type="ECO:0000256" key="10">
    <source>
        <dbReference type="SAM" id="Phobius"/>
    </source>
</evidence>
<feature type="domain" description="Zn(2)-C6 fungal-type" evidence="11">
    <location>
        <begin position="3"/>
        <end position="33"/>
    </location>
</feature>
<evidence type="ECO:0000313" key="12">
    <source>
        <dbReference type="EMBL" id="KIW30529.1"/>
    </source>
</evidence>
<feature type="coiled-coil region" evidence="8">
    <location>
        <begin position="47"/>
        <end position="81"/>
    </location>
</feature>
<dbReference type="SMART" id="SM00066">
    <property type="entry name" value="GAL4"/>
    <property type="match status" value="1"/>
</dbReference>
<dbReference type="GO" id="GO:0043565">
    <property type="term" value="F:sequence-specific DNA binding"/>
    <property type="evidence" value="ECO:0007669"/>
    <property type="project" value="TreeGrafter"/>
</dbReference>
<dbReference type="AlphaFoldDB" id="A0A0D2D4E5"/>
<keyword evidence="7" id="KW-0539">Nucleus</keyword>
<dbReference type="PANTHER" id="PTHR47782:SF12">
    <property type="entry name" value="ZN(II)2CYS6 TRANSCRIPTION FACTOR (EUROFUNG)"/>
    <property type="match status" value="1"/>
</dbReference>
<dbReference type="InterPro" id="IPR001138">
    <property type="entry name" value="Zn2Cys6_DnaBD"/>
</dbReference>
<dbReference type="Pfam" id="PF00172">
    <property type="entry name" value="Zn_clus"/>
    <property type="match status" value="1"/>
</dbReference>
<dbReference type="SUPFAM" id="SSF57701">
    <property type="entry name" value="Zn2/Cys6 DNA-binding domain"/>
    <property type="match status" value="1"/>
</dbReference>
<feature type="region of interest" description="Disordered" evidence="9">
    <location>
        <begin position="690"/>
        <end position="719"/>
    </location>
</feature>
<organism evidence="12 13">
    <name type="scientific">Cladophialophora immunda</name>
    <dbReference type="NCBI Taxonomy" id="569365"/>
    <lineage>
        <taxon>Eukaryota</taxon>
        <taxon>Fungi</taxon>
        <taxon>Dikarya</taxon>
        <taxon>Ascomycota</taxon>
        <taxon>Pezizomycotina</taxon>
        <taxon>Eurotiomycetes</taxon>
        <taxon>Chaetothyriomycetidae</taxon>
        <taxon>Chaetothyriales</taxon>
        <taxon>Herpotrichiellaceae</taxon>
        <taxon>Cladophialophora</taxon>
    </lineage>
</organism>
<dbReference type="Proteomes" id="UP000054466">
    <property type="component" value="Unassembled WGS sequence"/>
</dbReference>
<comment type="subcellular location">
    <subcellularLocation>
        <location evidence="1">Nucleus</location>
    </subcellularLocation>
</comment>
<dbReference type="CDD" id="cd00067">
    <property type="entry name" value="GAL4"/>
    <property type="match status" value="1"/>
</dbReference>
<keyword evidence="5" id="KW-0238">DNA-binding</keyword>
<keyword evidence="10" id="KW-0812">Transmembrane</keyword>
<keyword evidence="10" id="KW-0472">Membrane</keyword>
<evidence type="ECO:0000256" key="6">
    <source>
        <dbReference type="ARBA" id="ARBA00023163"/>
    </source>
</evidence>
<name>A0A0D2D4E5_9EURO</name>
<dbReference type="SMART" id="SM00906">
    <property type="entry name" value="Fungal_trans"/>
    <property type="match status" value="1"/>
</dbReference>
<dbReference type="GO" id="GO:0045944">
    <property type="term" value="P:positive regulation of transcription by RNA polymerase II"/>
    <property type="evidence" value="ECO:0007669"/>
    <property type="project" value="TreeGrafter"/>
</dbReference>
<evidence type="ECO:0000256" key="3">
    <source>
        <dbReference type="ARBA" id="ARBA00022833"/>
    </source>
</evidence>
<dbReference type="InterPro" id="IPR052202">
    <property type="entry name" value="Yeast_MetPath_Reg"/>
</dbReference>
<feature type="compositionally biased region" description="Polar residues" evidence="9">
    <location>
        <begin position="186"/>
        <end position="208"/>
    </location>
</feature>
<reference evidence="12 13" key="1">
    <citation type="submission" date="2015-01" db="EMBL/GenBank/DDBJ databases">
        <title>The Genome Sequence of Cladophialophora immunda CBS83496.</title>
        <authorList>
            <consortium name="The Broad Institute Genomics Platform"/>
            <person name="Cuomo C."/>
            <person name="de Hoog S."/>
            <person name="Gorbushina A."/>
            <person name="Stielow B."/>
            <person name="Teixiera M."/>
            <person name="Abouelleil A."/>
            <person name="Chapman S.B."/>
            <person name="Priest M."/>
            <person name="Young S.K."/>
            <person name="Wortman J."/>
            <person name="Nusbaum C."/>
            <person name="Birren B."/>
        </authorList>
    </citation>
    <scope>NUCLEOTIDE SEQUENCE [LARGE SCALE GENOMIC DNA]</scope>
    <source>
        <strain evidence="12 13">CBS 83496</strain>
    </source>
</reference>
<dbReference type="RefSeq" id="XP_016250745.1">
    <property type="nucleotide sequence ID" value="XM_016393226.1"/>
</dbReference>
<evidence type="ECO:0000256" key="2">
    <source>
        <dbReference type="ARBA" id="ARBA00022723"/>
    </source>
</evidence>
<evidence type="ECO:0000256" key="1">
    <source>
        <dbReference type="ARBA" id="ARBA00004123"/>
    </source>
</evidence>
<evidence type="ECO:0000256" key="7">
    <source>
        <dbReference type="ARBA" id="ARBA00023242"/>
    </source>
</evidence>
<proteinExistence type="predicted"/>
<dbReference type="Pfam" id="PF04082">
    <property type="entry name" value="Fungal_trans"/>
    <property type="match status" value="1"/>
</dbReference>
<evidence type="ECO:0000256" key="5">
    <source>
        <dbReference type="ARBA" id="ARBA00023125"/>
    </source>
</evidence>
<gene>
    <name evidence="12" type="ORF">PV07_06268</name>
</gene>
<evidence type="ECO:0000313" key="13">
    <source>
        <dbReference type="Proteomes" id="UP000054466"/>
    </source>
</evidence>
<dbReference type="GeneID" id="27345462"/>
<feature type="transmembrane region" description="Helical" evidence="10">
    <location>
        <begin position="571"/>
        <end position="594"/>
    </location>
</feature>
<dbReference type="Gene3D" id="4.10.240.10">
    <property type="entry name" value="Zn(2)-C6 fungal-type DNA-binding domain"/>
    <property type="match status" value="1"/>
</dbReference>
<dbReference type="PROSITE" id="PS00463">
    <property type="entry name" value="ZN2_CY6_FUNGAL_1"/>
    <property type="match status" value="1"/>
</dbReference>
<keyword evidence="4" id="KW-0805">Transcription regulation</keyword>
<evidence type="ECO:0000256" key="9">
    <source>
        <dbReference type="SAM" id="MobiDB-lite"/>
    </source>
</evidence>
<dbReference type="OrthoDB" id="4221855at2759"/>
<feature type="region of interest" description="Disordered" evidence="9">
    <location>
        <begin position="184"/>
        <end position="212"/>
    </location>
</feature>
<dbReference type="VEuPathDB" id="FungiDB:PV07_06268"/>
<dbReference type="HOGENOM" id="CLU_012101_0_0_1"/>
<dbReference type="GO" id="GO:0000981">
    <property type="term" value="F:DNA-binding transcription factor activity, RNA polymerase II-specific"/>
    <property type="evidence" value="ECO:0007669"/>
    <property type="project" value="InterPro"/>
</dbReference>
<evidence type="ECO:0000256" key="8">
    <source>
        <dbReference type="SAM" id="Coils"/>
    </source>
</evidence>
<keyword evidence="2" id="KW-0479">Metal-binding</keyword>
<sequence>MQACDRCHARKTRCDRRIPRCGGCEKAGALCLHVDKLRSRNLPRGYVESVESALKKAEDHNLELERQIAALRGQLAENRNVTSTQPVVAMATTPGHDTTSPLNSQNENLDLHSSVLGNRTSSSAPLTSCHHQRGRTPADDAVVGEVGYLTLTAVGETRYLGASSGMGLANIIGSVLDPQNVDPNWIENSGNNIQSDVRSPQPSNTTPSEAPFPPRHIAMQIIEAYFQHTHLTFPLLHRPSFLAAVEEIYNNPNYYSMHPFDAFTFDMVLSIGGSNFNRFEESVADAARHYARARTKLNAVLKMGGLIPLHAITLLSQHGIFSNLRDTSASIWHLIGIGARICVELGLHLEPKRSNLQSGPGSALSVPITFEAEMRKRTFWCFYNLDRVVSFTLGRPVALRDEDISLSLPSHLEDEEFGPDRPIQPPYESDEPKISPFLHLIRMRRLSGKILSTLYVANQKSDIPLEDKVRVRQQLYEEIMAWKEATSLLKLDQQVHQGSGYVSCFLTPAWYTAVANNALLLLYRPSPYLPYPVTPTNPETGESGDLQQLFSAAKASITSYYELHRKRRLNYSWITLHGIFIAGLAYVYGIGLALKDTTQRAPVPDYLDIINDTRACSNILVAICERWSVARSSCELFNRLSNAVIRDAVNEVAKKDNFSGGQGLPRPKSSTTGDAPVALSAFASTNTNNHIDSGHVQQDVPSTDQQGPRNYRSTSSTALPGFSDQFDHVFVAEEFRHFSNGFEFPPLGNQHLPSELVAGFSQDWPFNDASFSLQPGYSGFTPGEQEMLW</sequence>
<feature type="region of interest" description="Disordered" evidence="9">
    <location>
        <begin position="656"/>
        <end position="675"/>
    </location>
</feature>
<evidence type="ECO:0000256" key="4">
    <source>
        <dbReference type="ARBA" id="ARBA00023015"/>
    </source>
</evidence>
<dbReference type="GO" id="GO:0008270">
    <property type="term" value="F:zinc ion binding"/>
    <property type="evidence" value="ECO:0007669"/>
    <property type="project" value="InterPro"/>
</dbReference>
<dbReference type="GO" id="GO:0006351">
    <property type="term" value="P:DNA-templated transcription"/>
    <property type="evidence" value="ECO:0007669"/>
    <property type="project" value="InterPro"/>
</dbReference>
<dbReference type="STRING" id="569365.A0A0D2D4E5"/>
<feature type="compositionally biased region" description="Polar residues" evidence="9">
    <location>
        <begin position="690"/>
        <end position="718"/>
    </location>
</feature>
<dbReference type="CDD" id="cd12148">
    <property type="entry name" value="fungal_TF_MHR"/>
    <property type="match status" value="1"/>
</dbReference>
<keyword evidence="3" id="KW-0862">Zinc</keyword>
<protein>
    <recommendedName>
        <fullName evidence="11">Zn(2)-C6 fungal-type domain-containing protein</fullName>
    </recommendedName>
</protein>
<dbReference type="GO" id="GO:0005634">
    <property type="term" value="C:nucleus"/>
    <property type="evidence" value="ECO:0007669"/>
    <property type="project" value="UniProtKB-SubCell"/>
</dbReference>
<keyword evidence="10" id="KW-1133">Transmembrane helix</keyword>
<dbReference type="PANTHER" id="PTHR47782">
    <property type="entry name" value="ZN(II)2CYS6 TRANSCRIPTION FACTOR (EUROFUNG)-RELATED"/>
    <property type="match status" value="1"/>
</dbReference>
<evidence type="ECO:0000259" key="11">
    <source>
        <dbReference type="PROSITE" id="PS50048"/>
    </source>
</evidence>